<evidence type="ECO:0000313" key="7">
    <source>
        <dbReference type="EMBL" id="VAW76422.1"/>
    </source>
</evidence>
<dbReference type="FunFam" id="3.30.930.10:FF:000017">
    <property type="entry name" value="Elongation factor P--(R)-beta-lysine ligase"/>
    <property type="match status" value="1"/>
</dbReference>
<feature type="compositionally biased region" description="Polar residues" evidence="5">
    <location>
        <begin position="1"/>
        <end position="19"/>
    </location>
</feature>
<dbReference type="GO" id="GO:0004824">
    <property type="term" value="F:lysine-tRNA ligase activity"/>
    <property type="evidence" value="ECO:0007669"/>
    <property type="project" value="InterPro"/>
</dbReference>
<feature type="domain" description="Aminoacyl-transfer RNA synthetases class-II family profile" evidence="6">
    <location>
        <begin position="29"/>
        <end position="336"/>
    </location>
</feature>
<organism evidence="7">
    <name type="scientific">hydrothermal vent metagenome</name>
    <dbReference type="NCBI Taxonomy" id="652676"/>
    <lineage>
        <taxon>unclassified sequences</taxon>
        <taxon>metagenomes</taxon>
        <taxon>ecological metagenomes</taxon>
    </lineage>
</organism>
<evidence type="ECO:0000256" key="4">
    <source>
        <dbReference type="ARBA" id="ARBA00022840"/>
    </source>
</evidence>
<dbReference type="PROSITE" id="PS50862">
    <property type="entry name" value="AA_TRNA_LIGASE_II"/>
    <property type="match status" value="1"/>
</dbReference>
<keyword evidence="2 7" id="KW-0436">Ligase</keyword>
<sequence>MIPVPANTSAVPKTDQQTDWRPGASREVLQMRAMLMGRIRDFFREQGVLEVDTPTLSSSATTDPAIESLQTRYTGPEAADGKALYLQSSPEFFMKRLLATGCGPIYQLAHVFRDGEYGARHNPEFMMLEWYRPGFNHHQLMDEIDALLVEVLAGLVDYQPARRISYRDWFIENTGLDPWIDEIVAFQQFAEKNLEGSLPGLDEEGLDAWLDLLVTHWLEPRLDASALFVFDYPPSQASLARLRGDGHPVAERFELYFGAVELANGFHELSDSAEQQQRFMEENIQRTKRGKKEMPMDKALIAALSHGLPDCSGVAIGFDRLLMVAAGETRIDAVMPFGLERV</sequence>
<reference evidence="7" key="1">
    <citation type="submission" date="2018-06" db="EMBL/GenBank/DDBJ databases">
        <authorList>
            <person name="Zhirakovskaya E."/>
        </authorList>
    </citation>
    <scope>NUCLEOTIDE SEQUENCE</scope>
</reference>
<evidence type="ECO:0000256" key="2">
    <source>
        <dbReference type="ARBA" id="ARBA00022598"/>
    </source>
</evidence>
<evidence type="ECO:0000256" key="1">
    <source>
        <dbReference type="ARBA" id="ARBA00011738"/>
    </source>
</evidence>
<dbReference type="EMBL" id="UOFN01000059">
    <property type="protein sequence ID" value="VAW76422.1"/>
    <property type="molecule type" value="Genomic_DNA"/>
</dbReference>
<evidence type="ECO:0000256" key="5">
    <source>
        <dbReference type="SAM" id="MobiDB-lite"/>
    </source>
</evidence>
<name>A0A3B0YMB8_9ZZZZ</name>
<dbReference type="NCBIfam" id="TIGR00462">
    <property type="entry name" value="genX"/>
    <property type="match status" value="1"/>
</dbReference>
<comment type="subunit">
    <text evidence="1">Homodimer.</text>
</comment>
<keyword evidence="7" id="KW-0251">Elongation factor</keyword>
<dbReference type="GO" id="GO:0003746">
    <property type="term" value="F:translation elongation factor activity"/>
    <property type="evidence" value="ECO:0007669"/>
    <property type="project" value="UniProtKB-KW"/>
</dbReference>
<dbReference type="GO" id="GO:0005524">
    <property type="term" value="F:ATP binding"/>
    <property type="evidence" value="ECO:0007669"/>
    <property type="project" value="UniProtKB-KW"/>
</dbReference>
<dbReference type="PRINTS" id="PR00982">
    <property type="entry name" value="TRNASYNTHLYS"/>
</dbReference>
<gene>
    <name evidence="7" type="ORF">MNBD_GAMMA15-1717</name>
</gene>
<proteinExistence type="predicted"/>
<feature type="region of interest" description="Disordered" evidence="5">
    <location>
        <begin position="1"/>
        <end position="24"/>
    </location>
</feature>
<dbReference type="InterPro" id="IPR004364">
    <property type="entry name" value="Aa-tRNA-synt_II"/>
</dbReference>
<dbReference type="GO" id="GO:0005829">
    <property type="term" value="C:cytosol"/>
    <property type="evidence" value="ECO:0007669"/>
    <property type="project" value="TreeGrafter"/>
</dbReference>
<dbReference type="InterPro" id="IPR018149">
    <property type="entry name" value="Lys-tRNA-synth_II_C"/>
</dbReference>
<keyword evidence="3" id="KW-0547">Nucleotide-binding</keyword>
<dbReference type="Gene3D" id="3.30.930.10">
    <property type="entry name" value="Bira Bifunctional Protein, Domain 2"/>
    <property type="match status" value="1"/>
</dbReference>
<dbReference type="InterPro" id="IPR006195">
    <property type="entry name" value="aa-tRNA-synth_II"/>
</dbReference>
<dbReference type="GO" id="GO:0000049">
    <property type="term" value="F:tRNA binding"/>
    <property type="evidence" value="ECO:0007669"/>
    <property type="project" value="TreeGrafter"/>
</dbReference>
<protein>
    <submittedName>
        <fullName evidence="7">Translation elongation factor P Lys34--(R)-beta-lysine ligase</fullName>
    </submittedName>
</protein>
<dbReference type="AlphaFoldDB" id="A0A3B0YMB8"/>
<evidence type="ECO:0000256" key="3">
    <source>
        <dbReference type="ARBA" id="ARBA00022741"/>
    </source>
</evidence>
<dbReference type="InterPro" id="IPR004525">
    <property type="entry name" value="EpmA"/>
</dbReference>
<dbReference type="Pfam" id="PF00152">
    <property type="entry name" value="tRNA-synt_2"/>
    <property type="match status" value="1"/>
</dbReference>
<dbReference type="NCBIfam" id="NF006828">
    <property type="entry name" value="PRK09350.1"/>
    <property type="match status" value="1"/>
</dbReference>
<dbReference type="GO" id="GO:0006430">
    <property type="term" value="P:lysyl-tRNA aminoacylation"/>
    <property type="evidence" value="ECO:0007669"/>
    <property type="project" value="InterPro"/>
</dbReference>
<keyword evidence="7" id="KW-0648">Protein biosynthesis</keyword>
<dbReference type="InterPro" id="IPR045864">
    <property type="entry name" value="aa-tRNA-synth_II/BPL/LPL"/>
</dbReference>
<accession>A0A3B0YMB8</accession>
<dbReference type="PANTHER" id="PTHR42918">
    <property type="entry name" value="LYSYL-TRNA SYNTHETASE"/>
    <property type="match status" value="1"/>
</dbReference>
<dbReference type="SUPFAM" id="SSF55681">
    <property type="entry name" value="Class II aaRS and biotin synthetases"/>
    <property type="match status" value="1"/>
</dbReference>
<evidence type="ECO:0000259" key="6">
    <source>
        <dbReference type="PROSITE" id="PS50862"/>
    </source>
</evidence>
<keyword evidence="4" id="KW-0067">ATP-binding</keyword>
<dbReference type="PANTHER" id="PTHR42918:SF6">
    <property type="entry name" value="ELONGATION FACTOR P--(R)-BETA-LYSINE LIGASE"/>
    <property type="match status" value="1"/>
</dbReference>